<evidence type="ECO:0000313" key="5">
    <source>
        <dbReference type="Proteomes" id="UP000028760"/>
    </source>
</evidence>
<dbReference type="Pfam" id="PF00048">
    <property type="entry name" value="IL8"/>
    <property type="match status" value="1"/>
</dbReference>
<feature type="signal peptide" evidence="2">
    <location>
        <begin position="1"/>
        <end position="20"/>
    </location>
</feature>
<keyword evidence="2" id="KW-0732">Signal</keyword>
<accession>A0A087Y570</accession>
<name>A0A087Y570_POEFO</name>
<reference evidence="4" key="3">
    <citation type="submission" date="2025-09" db="UniProtKB">
        <authorList>
            <consortium name="Ensembl"/>
        </authorList>
    </citation>
    <scope>IDENTIFICATION</scope>
</reference>
<dbReference type="PANTHER" id="PTHR12015:SF177">
    <property type="entry name" value="CHEMOKINE INTERLEUKIN-8-LIKE DOMAIN-CONTAINING PROTEIN"/>
    <property type="match status" value="1"/>
</dbReference>
<dbReference type="Gene3D" id="2.40.50.40">
    <property type="match status" value="1"/>
</dbReference>
<evidence type="ECO:0000256" key="1">
    <source>
        <dbReference type="ARBA" id="ARBA00022514"/>
    </source>
</evidence>
<dbReference type="GO" id="GO:0006955">
    <property type="term" value="P:immune response"/>
    <property type="evidence" value="ECO:0007669"/>
    <property type="project" value="InterPro"/>
</dbReference>
<dbReference type="PANTHER" id="PTHR12015">
    <property type="entry name" value="SMALL INDUCIBLE CYTOKINE A"/>
    <property type="match status" value="1"/>
</dbReference>
<evidence type="ECO:0000256" key="2">
    <source>
        <dbReference type="SAM" id="SignalP"/>
    </source>
</evidence>
<feature type="chain" id="PRO_5001834006" description="Chemokine interleukin-8-like domain-containing protein" evidence="2">
    <location>
        <begin position="21"/>
        <end position="127"/>
    </location>
</feature>
<evidence type="ECO:0000313" key="4">
    <source>
        <dbReference type="Ensembl" id="ENSPFOP00000013173.1"/>
    </source>
</evidence>
<dbReference type="AlphaFoldDB" id="A0A087Y570"/>
<dbReference type="SUPFAM" id="SSF54117">
    <property type="entry name" value="Interleukin 8-like chemokines"/>
    <property type="match status" value="1"/>
</dbReference>
<reference evidence="4" key="2">
    <citation type="submission" date="2025-08" db="UniProtKB">
        <authorList>
            <consortium name="Ensembl"/>
        </authorList>
    </citation>
    <scope>IDENTIFICATION</scope>
</reference>
<dbReference type="InterPro" id="IPR036048">
    <property type="entry name" value="Interleukin_8-like_sf"/>
</dbReference>
<reference evidence="5" key="1">
    <citation type="submission" date="2013-10" db="EMBL/GenBank/DDBJ databases">
        <authorList>
            <person name="Schartl M."/>
            <person name="Warren W."/>
        </authorList>
    </citation>
    <scope>NUCLEOTIDE SEQUENCE [LARGE SCALE GENOMIC DNA]</scope>
    <source>
        <strain evidence="5">female</strain>
    </source>
</reference>
<feature type="domain" description="Chemokine interleukin-8-like" evidence="3">
    <location>
        <begin position="25"/>
        <end position="85"/>
    </location>
</feature>
<dbReference type="GO" id="GO:0005615">
    <property type="term" value="C:extracellular space"/>
    <property type="evidence" value="ECO:0007669"/>
    <property type="project" value="UniProtKB-KW"/>
</dbReference>
<dbReference type="InterPro" id="IPR039809">
    <property type="entry name" value="Chemokine_b/g/d"/>
</dbReference>
<keyword evidence="5" id="KW-1185">Reference proteome</keyword>
<dbReference type="STRING" id="48698.ENSPFOP00000013173"/>
<dbReference type="SMART" id="SM00199">
    <property type="entry name" value="SCY"/>
    <property type="match status" value="1"/>
</dbReference>
<keyword evidence="1" id="KW-0202">Cytokine</keyword>
<dbReference type="EMBL" id="AYCK01029424">
    <property type="status" value="NOT_ANNOTATED_CDS"/>
    <property type="molecule type" value="Genomic_DNA"/>
</dbReference>
<protein>
    <recommendedName>
        <fullName evidence="3">Chemokine interleukin-8-like domain-containing protein</fullName>
    </recommendedName>
</protein>
<dbReference type="Ensembl" id="ENSPFOT00000013191.1">
    <property type="protein sequence ID" value="ENSPFOP00000013173.1"/>
    <property type="gene ID" value="ENSPFOG00000013178.1"/>
</dbReference>
<evidence type="ECO:0000259" key="3">
    <source>
        <dbReference type="SMART" id="SM00199"/>
    </source>
</evidence>
<dbReference type="GeneTree" id="ENSGT01030000235341"/>
<dbReference type="GO" id="GO:0008009">
    <property type="term" value="F:chemokine activity"/>
    <property type="evidence" value="ECO:0007669"/>
    <property type="project" value="InterPro"/>
</dbReference>
<sequence length="127" mass="14402">MQFSLNSFFCFTIWMNLVQASNQSPDDCLCSVVSKTRIHHSKIEKYTIQNGGICPFSAIVFRTEKGKTICSDPNDEWAKHVLRLLEKRRTLKLQPITTYPKEGTSSWTTPSASSKLCGAITITQKRK</sequence>
<dbReference type="Proteomes" id="UP000028760">
    <property type="component" value="Unassembled WGS sequence"/>
</dbReference>
<dbReference type="InterPro" id="IPR001811">
    <property type="entry name" value="Chemokine_IL8-like_dom"/>
</dbReference>
<proteinExistence type="predicted"/>
<organism evidence="4 5">
    <name type="scientific">Poecilia formosa</name>
    <name type="common">Amazon molly</name>
    <name type="synonym">Limia formosa</name>
    <dbReference type="NCBI Taxonomy" id="48698"/>
    <lineage>
        <taxon>Eukaryota</taxon>
        <taxon>Metazoa</taxon>
        <taxon>Chordata</taxon>
        <taxon>Craniata</taxon>
        <taxon>Vertebrata</taxon>
        <taxon>Euteleostomi</taxon>
        <taxon>Actinopterygii</taxon>
        <taxon>Neopterygii</taxon>
        <taxon>Teleostei</taxon>
        <taxon>Neoteleostei</taxon>
        <taxon>Acanthomorphata</taxon>
        <taxon>Ovalentaria</taxon>
        <taxon>Atherinomorphae</taxon>
        <taxon>Cyprinodontiformes</taxon>
        <taxon>Poeciliidae</taxon>
        <taxon>Poeciliinae</taxon>
        <taxon>Poecilia</taxon>
    </lineage>
</organism>
<dbReference type="OMA" id="ATICANP"/>